<protein>
    <recommendedName>
        <fullName evidence="4">C3H1-type domain-containing protein</fullName>
    </recommendedName>
</protein>
<organism evidence="5 6">
    <name type="scientific">Effrenium voratum</name>
    <dbReference type="NCBI Taxonomy" id="2562239"/>
    <lineage>
        <taxon>Eukaryota</taxon>
        <taxon>Sar</taxon>
        <taxon>Alveolata</taxon>
        <taxon>Dinophyceae</taxon>
        <taxon>Suessiales</taxon>
        <taxon>Symbiodiniaceae</taxon>
        <taxon>Effrenium</taxon>
    </lineage>
</organism>
<keyword evidence="1" id="KW-0479">Metal-binding</keyword>
<dbReference type="SUPFAM" id="SSF118310">
    <property type="entry name" value="AN1-like Zinc finger"/>
    <property type="match status" value="1"/>
</dbReference>
<feature type="coiled-coil region" evidence="2">
    <location>
        <begin position="1006"/>
        <end position="1040"/>
    </location>
</feature>
<name>A0AA36IU71_9DINO</name>
<dbReference type="InterPro" id="IPR035896">
    <property type="entry name" value="AN1-like_Znf"/>
</dbReference>
<evidence type="ECO:0000256" key="1">
    <source>
        <dbReference type="PROSITE-ProRule" id="PRU00723"/>
    </source>
</evidence>
<dbReference type="AlphaFoldDB" id="A0AA36IU71"/>
<feature type="domain" description="C3H1-type" evidence="4">
    <location>
        <begin position="1108"/>
        <end position="1136"/>
    </location>
</feature>
<comment type="caution">
    <text evidence="5">The sequence shown here is derived from an EMBL/GenBank/DDBJ whole genome shotgun (WGS) entry which is preliminary data.</text>
</comment>
<gene>
    <name evidence="5" type="ORF">EVOR1521_LOCUS18807</name>
</gene>
<dbReference type="Proteomes" id="UP001178507">
    <property type="component" value="Unassembled WGS sequence"/>
</dbReference>
<feature type="coiled-coil region" evidence="2">
    <location>
        <begin position="736"/>
        <end position="806"/>
    </location>
</feature>
<evidence type="ECO:0000256" key="3">
    <source>
        <dbReference type="SAM" id="MobiDB-lite"/>
    </source>
</evidence>
<dbReference type="EMBL" id="CAUJNA010002735">
    <property type="protein sequence ID" value="CAJ1394067.1"/>
    <property type="molecule type" value="Genomic_DNA"/>
</dbReference>
<proteinExistence type="predicted"/>
<feature type="zinc finger region" description="C3H1-type" evidence="1">
    <location>
        <begin position="1108"/>
        <end position="1136"/>
    </location>
</feature>
<evidence type="ECO:0000313" key="5">
    <source>
        <dbReference type="EMBL" id="CAJ1394067.1"/>
    </source>
</evidence>
<dbReference type="Gene3D" id="2.60.120.260">
    <property type="entry name" value="Galactose-binding domain-like"/>
    <property type="match status" value="1"/>
</dbReference>
<feature type="compositionally biased region" description="Basic residues" evidence="3">
    <location>
        <begin position="905"/>
        <end position="914"/>
    </location>
</feature>
<keyword evidence="6" id="KW-1185">Reference proteome</keyword>
<dbReference type="PROSITE" id="PS50103">
    <property type="entry name" value="ZF_C3H1"/>
    <property type="match status" value="1"/>
</dbReference>
<feature type="region of interest" description="Disordered" evidence="3">
    <location>
        <begin position="31"/>
        <end position="57"/>
    </location>
</feature>
<accession>A0AA36IU71</accession>
<sequence>MPVPARSSTHVRGHSDREVLSRLEDLLRQRRESAEAKASGKVTPSSPRAWRPGGLRLDTQASLPLVATTPRGRGRGLEALARPRAPAEALDFLKALAKRFSKDPTLRRMLKQCLDGNPRPGLDSEYDLLVETKILKQASRDKTPHAAAGLLDGRLKLKDPAGLNEGSFQHWLNADSERAARFLNLLRGEGETTRKMLGLMWRRAKECLKRGARLGPCGPVVPRGKSEHDLPALFIVEDTFAQLCRKYSANQAYVRFGPYYLFRRVSEKDQKESFEGIDLGGAVVECPTRHANCQASSSGMGYEPKKALDTGWHPQITLPEFSSGGSWWQVDLGRLHSCTGVRLQWRLPQRKEVRYETRYALRSDLNLSGGLGEPILVTYVREGGPAWLAGVQLGDALQLDAGGDGDGTFLELAPMAALAKLQEESTLALTFVFQAAPSRAQAKHKLEVKLLAGKSEVGGDSWEQISKQELTISADKPCVVPGFFVARWVRLEFSAWPQVDGKALALSVQVVKVWRLAPPLFRQRFLEMLRRAERASVKASALPGPDRFWATAVHGQSFNMVINMDLVRRLKRGPDAANENEQQALEKMSRKDKKEFHILRTDEAVALRHRIFAKEEDVRECTFHPHTISERTDRADPDKEPGIKEFVKDLGENYEVRKYPNYWMVHRYAMLNKAKRLFVQGSLNASMEKLQRVQQILDRFRCFHKGCGRLLDQKVEICACSGFYCHTHKPHAVHNCKEMKKILTDKAREAKDLEIKLREEGENPPPEEKFDNKVELGLILEVRELAENISRAMQEKERQRNGLERLGQSLAAFGAVRLMERPFRRHMCQRALEKRRCWSSEGGSKTPVLGKWAKEACSCSKAHSPHELRFPAGESVHRRIAWVKEAVQEAAHKADVRPNSAAERHKMRKEKRIRPPPLPKSKGANRTSSEPRPARKLQKSLDDKAVGLKRSFGLCCEARVKLEASDVGEAQELVRQAKVLARSLLVGSDQEGPGSPGARAFRDCEKQELTQMRTAIQQEAQEMLELCEMLEEEVQEEQGKLPPPPPPPRIMLNGSFKLEGDSKFEGAASPGRCAGERLQVRKALEDDAALMRLLVNAADDIPPGSEAPKKREMCLDFLETGHCVMERDCPHAHFPEELQGHKSSWSLDFLSSSVQVRAPAKAGAGLAASQGLVSPSAKRW</sequence>
<feature type="region of interest" description="Disordered" evidence="3">
    <location>
        <begin position="891"/>
        <end position="942"/>
    </location>
</feature>
<dbReference type="GO" id="GO:0008270">
    <property type="term" value="F:zinc ion binding"/>
    <property type="evidence" value="ECO:0007669"/>
    <property type="project" value="UniProtKB-KW"/>
</dbReference>
<dbReference type="InterPro" id="IPR000571">
    <property type="entry name" value="Znf_CCCH"/>
</dbReference>
<evidence type="ECO:0000259" key="4">
    <source>
        <dbReference type="PROSITE" id="PS50103"/>
    </source>
</evidence>
<dbReference type="InterPro" id="IPR008979">
    <property type="entry name" value="Galactose-bd-like_sf"/>
</dbReference>
<keyword evidence="1" id="KW-0863">Zinc-finger</keyword>
<keyword evidence="1" id="KW-0862">Zinc</keyword>
<evidence type="ECO:0000256" key="2">
    <source>
        <dbReference type="SAM" id="Coils"/>
    </source>
</evidence>
<keyword evidence="2" id="KW-0175">Coiled coil</keyword>
<feature type="region of interest" description="Disordered" evidence="3">
    <location>
        <begin position="1"/>
        <end position="20"/>
    </location>
</feature>
<dbReference type="SUPFAM" id="SSF49785">
    <property type="entry name" value="Galactose-binding domain-like"/>
    <property type="match status" value="1"/>
</dbReference>
<reference evidence="5" key="1">
    <citation type="submission" date="2023-08" db="EMBL/GenBank/DDBJ databases">
        <authorList>
            <person name="Chen Y."/>
            <person name="Shah S."/>
            <person name="Dougan E. K."/>
            <person name="Thang M."/>
            <person name="Chan C."/>
        </authorList>
    </citation>
    <scope>NUCLEOTIDE SEQUENCE</scope>
</reference>
<feature type="compositionally biased region" description="Polar residues" evidence="3">
    <location>
        <begin position="1"/>
        <end position="10"/>
    </location>
</feature>
<evidence type="ECO:0000313" key="6">
    <source>
        <dbReference type="Proteomes" id="UP001178507"/>
    </source>
</evidence>